<feature type="transmembrane region" description="Helical" evidence="1">
    <location>
        <begin position="6"/>
        <end position="22"/>
    </location>
</feature>
<dbReference type="PANTHER" id="PTHR13285:SF23">
    <property type="entry name" value="TEICHOIC ACID D-ALANYLTRANSFERASE"/>
    <property type="match status" value="1"/>
</dbReference>
<organism evidence="2 3">
    <name type="scientific">Jejuia pallidilutea</name>
    <dbReference type="NCBI Taxonomy" id="504487"/>
    <lineage>
        <taxon>Bacteria</taxon>
        <taxon>Pseudomonadati</taxon>
        <taxon>Bacteroidota</taxon>
        <taxon>Flavobacteriia</taxon>
        <taxon>Flavobacteriales</taxon>
        <taxon>Flavobacteriaceae</taxon>
        <taxon>Jejuia</taxon>
    </lineage>
</organism>
<feature type="transmembrane region" description="Helical" evidence="1">
    <location>
        <begin position="51"/>
        <end position="69"/>
    </location>
</feature>
<gene>
    <name evidence="2" type="ORF">JCM19302_2466</name>
</gene>
<dbReference type="InterPro" id="IPR051085">
    <property type="entry name" value="MB_O-acyltransferase"/>
</dbReference>
<sequence length="166" mass="20229">MVFNSLEFFVFLPIVFIVYWFFLKRTVKGQNLFLLLASYFFYGWWDWRFLSLIFLSTVVDYLIGLKIHANEEKHKRKLWLWCSVVFNVGLLGFFKYFNFFIDSWIDACHLIGYDIKSTWTLRVLLPVGISFYTFQTMSYSFDIYYKRLNLQRISWGLRRLLVFFPS</sequence>
<accession>A0A090W5L1</accession>
<evidence type="ECO:0000256" key="1">
    <source>
        <dbReference type="SAM" id="Phobius"/>
    </source>
</evidence>
<keyword evidence="1" id="KW-1133">Transmembrane helix</keyword>
<evidence type="ECO:0000313" key="2">
    <source>
        <dbReference type="EMBL" id="GAL70744.1"/>
    </source>
</evidence>
<evidence type="ECO:0000313" key="3">
    <source>
        <dbReference type="Proteomes" id="UP000029646"/>
    </source>
</evidence>
<keyword evidence="1" id="KW-0812">Transmembrane</keyword>
<dbReference type="Proteomes" id="UP000029646">
    <property type="component" value="Unassembled WGS sequence"/>
</dbReference>
<keyword evidence="1" id="KW-0472">Membrane</keyword>
<comment type="caution">
    <text evidence="2">The sequence shown here is derived from an EMBL/GenBank/DDBJ whole genome shotgun (WGS) entry which is preliminary data.</text>
</comment>
<dbReference type="GO" id="GO:0016746">
    <property type="term" value="F:acyltransferase activity"/>
    <property type="evidence" value="ECO:0007669"/>
    <property type="project" value="TreeGrafter"/>
</dbReference>
<dbReference type="EMBL" id="BBNS01000007">
    <property type="protein sequence ID" value="GAL70744.1"/>
    <property type="molecule type" value="Genomic_DNA"/>
</dbReference>
<proteinExistence type="predicted"/>
<dbReference type="PANTHER" id="PTHR13285">
    <property type="entry name" value="ACYLTRANSFERASE"/>
    <property type="match status" value="1"/>
</dbReference>
<protein>
    <submittedName>
        <fullName evidence="2">Probable poly(Beta-D-mannuronate) O-acetylase</fullName>
    </submittedName>
</protein>
<feature type="transmembrane region" description="Helical" evidence="1">
    <location>
        <begin position="123"/>
        <end position="145"/>
    </location>
</feature>
<feature type="transmembrane region" description="Helical" evidence="1">
    <location>
        <begin position="78"/>
        <end position="97"/>
    </location>
</feature>
<reference evidence="2 3" key="1">
    <citation type="journal article" date="2014" name="Genome Announc.">
        <title>Draft Genome Sequence of Marine Flavobacterium Jejuia pallidilutea Strain 11shimoA1 and Pigmentation Mutants.</title>
        <authorList>
            <person name="Takatani N."/>
            <person name="Nakanishi M."/>
            <person name="Meirelles P."/>
            <person name="Mino S."/>
            <person name="Suda W."/>
            <person name="Oshima K."/>
            <person name="Hattori M."/>
            <person name="Ohkuma M."/>
            <person name="Hosokawa M."/>
            <person name="Miyashita K."/>
            <person name="Thompson F.L."/>
            <person name="Niwa A."/>
            <person name="Sawabe T."/>
            <person name="Sawabe T."/>
        </authorList>
    </citation>
    <scope>NUCLEOTIDE SEQUENCE [LARGE SCALE GENOMIC DNA]</scope>
    <source>
        <strain evidence="3">JCM19302</strain>
    </source>
</reference>
<name>A0A090W5L1_9FLAO</name>
<dbReference type="AlphaFoldDB" id="A0A090W5L1"/>